<reference evidence="2" key="1">
    <citation type="journal article" date="2021" name="PeerJ">
        <title>Extensive microbial diversity within the chicken gut microbiome revealed by metagenomics and culture.</title>
        <authorList>
            <person name="Gilroy R."/>
            <person name="Ravi A."/>
            <person name="Getino M."/>
            <person name="Pursley I."/>
            <person name="Horton D.L."/>
            <person name="Alikhan N.F."/>
            <person name="Baker D."/>
            <person name="Gharbi K."/>
            <person name="Hall N."/>
            <person name="Watson M."/>
            <person name="Adriaenssens E.M."/>
            <person name="Foster-Nyarko E."/>
            <person name="Jarju S."/>
            <person name="Secka A."/>
            <person name="Antonio M."/>
            <person name="Oren A."/>
            <person name="Chaudhuri R.R."/>
            <person name="La Ragione R."/>
            <person name="Hildebrand F."/>
            <person name="Pallen M.J."/>
        </authorList>
    </citation>
    <scope>NUCLEOTIDE SEQUENCE</scope>
    <source>
        <strain evidence="2">ChiGjej1B1-14440</strain>
    </source>
</reference>
<organism evidence="2 3">
    <name type="scientific">Candidatus Erysipelatoclostridium merdavium</name>
    <dbReference type="NCBI Taxonomy" id="2838566"/>
    <lineage>
        <taxon>Bacteria</taxon>
        <taxon>Bacillati</taxon>
        <taxon>Bacillota</taxon>
        <taxon>Erysipelotrichia</taxon>
        <taxon>Erysipelotrichales</taxon>
        <taxon>Erysipelotrichales incertae sedis</taxon>
    </lineage>
</organism>
<name>A0A9D1XQB9_9FIRM</name>
<dbReference type="AlphaFoldDB" id="A0A9D1XQB9"/>
<keyword evidence="1" id="KW-1133">Transmembrane helix</keyword>
<feature type="transmembrane region" description="Helical" evidence="1">
    <location>
        <begin position="18"/>
        <end position="37"/>
    </location>
</feature>
<evidence type="ECO:0000256" key="1">
    <source>
        <dbReference type="SAM" id="Phobius"/>
    </source>
</evidence>
<dbReference type="EMBL" id="DXET01000195">
    <property type="protein sequence ID" value="HIX82070.1"/>
    <property type="molecule type" value="Genomic_DNA"/>
</dbReference>
<proteinExistence type="predicted"/>
<reference evidence="2" key="2">
    <citation type="submission" date="2021-04" db="EMBL/GenBank/DDBJ databases">
        <authorList>
            <person name="Gilroy R."/>
        </authorList>
    </citation>
    <scope>NUCLEOTIDE SEQUENCE</scope>
    <source>
        <strain evidence="2">ChiGjej1B1-14440</strain>
    </source>
</reference>
<evidence type="ECO:0000313" key="2">
    <source>
        <dbReference type="EMBL" id="HIX82070.1"/>
    </source>
</evidence>
<sequence length="45" mass="5043">MKELTTKQQRQISGGSSLVYVVTSIIIAAGTGLFRVMRSHFFARR</sequence>
<protein>
    <submittedName>
        <fullName evidence="2">Uncharacterized protein</fullName>
    </submittedName>
</protein>
<accession>A0A9D1XQB9</accession>
<keyword evidence="1" id="KW-0812">Transmembrane</keyword>
<gene>
    <name evidence="2" type="ORF">H9980_08900</name>
</gene>
<evidence type="ECO:0000313" key="3">
    <source>
        <dbReference type="Proteomes" id="UP000886724"/>
    </source>
</evidence>
<dbReference type="Proteomes" id="UP000886724">
    <property type="component" value="Unassembled WGS sequence"/>
</dbReference>
<keyword evidence="1" id="KW-0472">Membrane</keyword>
<comment type="caution">
    <text evidence="2">The sequence shown here is derived from an EMBL/GenBank/DDBJ whole genome shotgun (WGS) entry which is preliminary data.</text>
</comment>